<reference evidence="2" key="1">
    <citation type="journal article" date="2023" name="Genome Biol. Evol.">
        <title>Long-read-based Genome Assembly of Drosophila gunungcola Reveals Fewer Chemosensory Genes in Flower-breeding Species.</title>
        <authorList>
            <person name="Negi A."/>
            <person name="Liao B.Y."/>
            <person name="Yeh S.D."/>
        </authorList>
    </citation>
    <scope>NUCLEOTIDE SEQUENCE</scope>
    <source>
        <strain evidence="2">Sukarami</strain>
    </source>
</reference>
<evidence type="ECO:0000256" key="1">
    <source>
        <dbReference type="SAM" id="Phobius"/>
    </source>
</evidence>
<comment type="caution">
    <text evidence="2">The sequence shown here is derived from an EMBL/GenBank/DDBJ whole genome shotgun (WGS) entry which is preliminary data.</text>
</comment>
<evidence type="ECO:0000313" key="3">
    <source>
        <dbReference type="Proteomes" id="UP001059596"/>
    </source>
</evidence>
<dbReference type="EMBL" id="JAMKOV010000068">
    <property type="protein sequence ID" value="KAI8034554.1"/>
    <property type="molecule type" value="Genomic_DNA"/>
</dbReference>
<protein>
    <submittedName>
        <fullName evidence="2">Uncharacterized protein</fullName>
    </submittedName>
</protein>
<feature type="transmembrane region" description="Helical" evidence="1">
    <location>
        <begin position="6"/>
        <end position="24"/>
    </location>
</feature>
<gene>
    <name evidence="2" type="ORF">M5D96_012670</name>
</gene>
<keyword evidence="1" id="KW-0812">Transmembrane</keyword>
<name>A0A9P9YCM8_9MUSC</name>
<dbReference type="Proteomes" id="UP001059596">
    <property type="component" value="Unassembled WGS sequence"/>
</dbReference>
<keyword evidence="1" id="KW-0472">Membrane</keyword>
<keyword evidence="3" id="KW-1185">Reference proteome</keyword>
<organism evidence="2 3">
    <name type="scientific">Drosophila gunungcola</name>
    <name type="common">fruit fly</name>
    <dbReference type="NCBI Taxonomy" id="103775"/>
    <lineage>
        <taxon>Eukaryota</taxon>
        <taxon>Metazoa</taxon>
        <taxon>Ecdysozoa</taxon>
        <taxon>Arthropoda</taxon>
        <taxon>Hexapoda</taxon>
        <taxon>Insecta</taxon>
        <taxon>Pterygota</taxon>
        <taxon>Neoptera</taxon>
        <taxon>Endopterygota</taxon>
        <taxon>Diptera</taxon>
        <taxon>Brachycera</taxon>
        <taxon>Muscomorpha</taxon>
        <taxon>Ephydroidea</taxon>
        <taxon>Drosophilidae</taxon>
        <taxon>Drosophila</taxon>
        <taxon>Sophophora</taxon>
    </lineage>
</organism>
<keyword evidence="1" id="KW-1133">Transmembrane helix</keyword>
<evidence type="ECO:0000313" key="2">
    <source>
        <dbReference type="EMBL" id="KAI8034554.1"/>
    </source>
</evidence>
<sequence>MTSDKVIVSYSRVGILVLASFWSIRSNSFYFLQFVSVIPTNLHRSLVYPEEIQKQYKDQE</sequence>
<accession>A0A9P9YCM8</accession>
<proteinExistence type="predicted"/>
<dbReference type="AlphaFoldDB" id="A0A9P9YCM8"/>